<keyword evidence="1" id="KW-1133">Transmembrane helix</keyword>
<organism evidence="2 3">
    <name type="scientific">Kineobactrum salinum</name>
    <dbReference type="NCBI Taxonomy" id="2708301"/>
    <lineage>
        <taxon>Bacteria</taxon>
        <taxon>Pseudomonadati</taxon>
        <taxon>Pseudomonadota</taxon>
        <taxon>Gammaproteobacteria</taxon>
        <taxon>Cellvibrionales</taxon>
        <taxon>Halieaceae</taxon>
        <taxon>Kineobactrum</taxon>
    </lineage>
</organism>
<evidence type="ECO:0000313" key="3">
    <source>
        <dbReference type="Proteomes" id="UP000477680"/>
    </source>
</evidence>
<gene>
    <name evidence="2" type="ORF">G3T16_05830</name>
</gene>
<dbReference type="KEGG" id="kim:G3T16_05830"/>
<feature type="transmembrane region" description="Helical" evidence="1">
    <location>
        <begin position="74"/>
        <end position="91"/>
    </location>
</feature>
<accession>A0A6C0TYU3</accession>
<evidence type="ECO:0000256" key="1">
    <source>
        <dbReference type="SAM" id="Phobius"/>
    </source>
</evidence>
<name>A0A6C0TYU3_9GAMM</name>
<feature type="transmembrane region" description="Helical" evidence="1">
    <location>
        <begin position="12"/>
        <end position="32"/>
    </location>
</feature>
<dbReference type="AlphaFoldDB" id="A0A6C0TYU3"/>
<feature type="transmembrane region" description="Helical" evidence="1">
    <location>
        <begin position="145"/>
        <end position="164"/>
    </location>
</feature>
<dbReference type="EMBL" id="CP048711">
    <property type="protein sequence ID" value="QIB64990.1"/>
    <property type="molecule type" value="Genomic_DNA"/>
</dbReference>
<proteinExistence type="predicted"/>
<keyword evidence="1" id="KW-0472">Membrane</keyword>
<keyword evidence="3" id="KW-1185">Reference proteome</keyword>
<sequence length="166" mass="17552">MNDQKLTPRISAPPLCSGLAGGGLIAIVAVTMSSLVSDSANDAYGICMACHGRDLLGWLLNSWLGLKLHISSQFTFYPAMTSLGVLVGAHFSARLRAEYRRHRSAGLIKPFILGTAVMVSALIAGGCATRLALRVAAFDITGATAFVAMTVAVALTTLAVRWWAMR</sequence>
<dbReference type="Proteomes" id="UP000477680">
    <property type="component" value="Chromosome"/>
</dbReference>
<reference evidence="2 3" key="1">
    <citation type="submission" date="2020-02" db="EMBL/GenBank/DDBJ databases">
        <title>Genome sequencing for Kineobactrum sp. M2.</title>
        <authorList>
            <person name="Park S.-J."/>
        </authorList>
    </citation>
    <scope>NUCLEOTIDE SEQUENCE [LARGE SCALE GENOMIC DNA]</scope>
    <source>
        <strain evidence="2 3">M2</strain>
    </source>
</reference>
<keyword evidence="1" id="KW-0812">Transmembrane</keyword>
<protein>
    <recommendedName>
        <fullName evidence="4">Sulphur transport domain-containing protein</fullName>
    </recommendedName>
</protein>
<evidence type="ECO:0008006" key="4">
    <source>
        <dbReference type="Google" id="ProtNLM"/>
    </source>
</evidence>
<dbReference type="RefSeq" id="WP_163494239.1">
    <property type="nucleotide sequence ID" value="NZ_CP048711.1"/>
</dbReference>
<feature type="transmembrane region" description="Helical" evidence="1">
    <location>
        <begin position="111"/>
        <end position="133"/>
    </location>
</feature>
<evidence type="ECO:0000313" key="2">
    <source>
        <dbReference type="EMBL" id="QIB64990.1"/>
    </source>
</evidence>